<dbReference type="EMBL" id="CAJVQA010014119">
    <property type="protein sequence ID" value="CAG8729094.1"/>
    <property type="molecule type" value="Genomic_DNA"/>
</dbReference>
<keyword evidence="2" id="KW-1185">Reference proteome</keyword>
<organism evidence="1 2">
    <name type="scientific">Cetraspora pellucida</name>
    <dbReference type="NCBI Taxonomy" id="1433469"/>
    <lineage>
        <taxon>Eukaryota</taxon>
        <taxon>Fungi</taxon>
        <taxon>Fungi incertae sedis</taxon>
        <taxon>Mucoromycota</taxon>
        <taxon>Glomeromycotina</taxon>
        <taxon>Glomeromycetes</taxon>
        <taxon>Diversisporales</taxon>
        <taxon>Gigasporaceae</taxon>
        <taxon>Cetraspora</taxon>
    </lineage>
</organism>
<evidence type="ECO:0000313" key="2">
    <source>
        <dbReference type="Proteomes" id="UP000789759"/>
    </source>
</evidence>
<evidence type="ECO:0000313" key="1">
    <source>
        <dbReference type="EMBL" id="CAG8729094.1"/>
    </source>
</evidence>
<name>A0A9N9NFY3_9GLOM</name>
<gene>
    <name evidence="1" type="ORF">CPELLU_LOCUS13371</name>
</gene>
<comment type="caution">
    <text evidence="1">The sequence shown here is derived from an EMBL/GenBank/DDBJ whole genome shotgun (WGS) entry which is preliminary data.</text>
</comment>
<proteinExistence type="predicted"/>
<sequence>MMTVLNSVRIAHSRKRVFIFSGIKKLSSGTLTSTLEEGVLMDLLYIYNVTGSQILILDYQFPFAFTHLVIDIVSDFIFIIMLSFNDFLENRQMSIIPLNIVQQKFERSYITINNSTQARLHVADYLHDTELTGIIYQNSSFPNKSDASDIMLVYNMTYCRWTDTVNLVTDASVNNFAFSKEGYSNP</sequence>
<accession>A0A9N9NFY3</accession>
<reference evidence="1" key="1">
    <citation type="submission" date="2021-06" db="EMBL/GenBank/DDBJ databases">
        <authorList>
            <person name="Kallberg Y."/>
            <person name="Tangrot J."/>
            <person name="Rosling A."/>
        </authorList>
    </citation>
    <scope>NUCLEOTIDE SEQUENCE</scope>
    <source>
        <strain evidence="1">FL966</strain>
    </source>
</reference>
<protein>
    <submittedName>
        <fullName evidence="1">8959_t:CDS:1</fullName>
    </submittedName>
</protein>
<dbReference type="Proteomes" id="UP000789759">
    <property type="component" value="Unassembled WGS sequence"/>
</dbReference>
<dbReference type="AlphaFoldDB" id="A0A9N9NFY3"/>
<dbReference type="OrthoDB" id="2472622at2759"/>